<organism evidence="1 2">
    <name type="scientific">Racocetra persica</name>
    <dbReference type="NCBI Taxonomy" id="160502"/>
    <lineage>
        <taxon>Eukaryota</taxon>
        <taxon>Fungi</taxon>
        <taxon>Fungi incertae sedis</taxon>
        <taxon>Mucoromycota</taxon>
        <taxon>Glomeromycotina</taxon>
        <taxon>Glomeromycetes</taxon>
        <taxon>Diversisporales</taxon>
        <taxon>Gigasporaceae</taxon>
        <taxon>Racocetra</taxon>
    </lineage>
</organism>
<dbReference type="Proteomes" id="UP000789920">
    <property type="component" value="Unassembled WGS sequence"/>
</dbReference>
<dbReference type="EMBL" id="CAJVQC010083111">
    <property type="protein sequence ID" value="CAG8820064.1"/>
    <property type="molecule type" value="Genomic_DNA"/>
</dbReference>
<feature type="non-terminal residue" evidence="1">
    <location>
        <position position="1"/>
    </location>
</feature>
<comment type="caution">
    <text evidence="1">The sequence shown here is derived from an EMBL/GenBank/DDBJ whole genome shotgun (WGS) entry which is preliminary data.</text>
</comment>
<keyword evidence="2" id="KW-1185">Reference proteome</keyword>
<sequence>TCGDSTAYNVCSQKRPPGSLVDKIDFDAPGLIPIKSRFLVFPLLQEPKSFKSLNLLDFSLYLKLVSYHLSTTNATHRVADDLILTKLLLPFKIDLYLVRICDLKTAKKKKLKIGDVLKDPSDIKKHQLKDEFDILMNYSVEISCLTDCIFNDHVIIMCRPFLKEEQKTCEISNNDNESTIYNTGNYRLIMVIDYMDWMYQSRIKAEDIEDDDKIDLRDTFERYNTGIPVMISGGSIEVAYHPDMTDVKNIHTFSQMVVTQIMDNIDKIPKPVIKGDNEDED</sequence>
<evidence type="ECO:0000313" key="2">
    <source>
        <dbReference type="Proteomes" id="UP000789920"/>
    </source>
</evidence>
<evidence type="ECO:0000313" key="1">
    <source>
        <dbReference type="EMBL" id="CAG8820064.1"/>
    </source>
</evidence>
<protein>
    <submittedName>
        <fullName evidence="1">20886_t:CDS:1</fullName>
    </submittedName>
</protein>
<reference evidence="1" key="1">
    <citation type="submission" date="2021-06" db="EMBL/GenBank/DDBJ databases">
        <authorList>
            <person name="Kallberg Y."/>
            <person name="Tangrot J."/>
            <person name="Rosling A."/>
        </authorList>
    </citation>
    <scope>NUCLEOTIDE SEQUENCE</scope>
    <source>
        <strain evidence="1">MA461A</strain>
    </source>
</reference>
<gene>
    <name evidence="1" type="ORF">RPERSI_LOCUS25276</name>
</gene>
<accession>A0ACA9S379</accession>
<proteinExistence type="predicted"/>
<name>A0ACA9S379_9GLOM</name>